<sequence length="192" mass="20786">MSRSADLLRRLRDDPALVELLSYPFEFDIRRADYVDAPRLMSGISLEVVAGDFTGGKFYLCGEGPDRPMLYASSEGEAGLIASDLSGALGLVVGLPYWRDCLKYSEDGDVASMQAAAAFLQRDMLASDSEIVTAQSRVAGALGLTIESVPTLVDRLHAAVRSADPGDVFLDETGEYESLFGPFPPSRNPDWQ</sequence>
<gene>
    <name evidence="1" type="ORF">FEF34_12315</name>
</gene>
<dbReference type="EMBL" id="VAWE01000001">
    <property type="protein sequence ID" value="TLQ43819.1"/>
    <property type="molecule type" value="Genomic_DNA"/>
</dbReference>
<dbReference type="RefSeq" id="WP_138053225.1">
    <property type="nucleotide sequence ID" value="NZ_VAWE01000001.1"/>
</dbReference>
<name>A0A5R9E4A6_9ACTN</name>
<organism evidence="1 2">
    <name type="scientific">Streptomyces marianii</name>
    <dbReference type="NCBI Taxonomy" id="1817406"/>
    <lineage>
        <taxon>Bacteria</taxon>
        <taxon>Bacillati</taxon>
        <taxon>Actinomycetota</taxon>
        <taxon>Actinomycetes</taxon>
        <taxon>Kitasatosporales</taxon>
        <taxon>Streptomycetaceae</taxon>
        <taxon>Streptomyces</taxon>
    </lineage>
</organism>
<dbReference type="AlphaFoldDB" id="A0A5R9E4A6"/>
<dbReference type="OrthoDB" id="4541168at2"/>
<evidence type="ECO:0000313" key="1">
    <source>
        <dbReference type="EMBL" id="TLQ43819.1"/>
    </source>
</evidence>
<evidence type="ECO:0000313" key="2">
    <source>
        <dbReference type="Proteomes" id="UP000305921"/>
    </source>
</evidence>
<reference evidence="1 2" key="1">
    <citation type="submission" date="2019-05" db="EMBL/GenBank/DDBJ databases">
        <title>Streptomyces marianii sp. nov., a novel marine actinomycete from southern coast of India.</title>
        <authorList>
            <person name="Iniyan A.M."/>
            <person name="Wink J."/>
            <person name="Ramprasad E."/>
            <person name="Ramana C.V."/>
            <person name="Bunk B."/>
            <person name="Sproer C."/>
            <person name="Joseph F.-J.R.S."/>
            <person name="Vincent S.G.P."/>
        </authorList>
    </citation>
    <scope>NUCLEOTIDE SEQUENCE [LARGE SCALE GENOMIC DNA]</scope>
    <source>
        <strain evidence="1 2">ICN19</strain>
    </source>
</reference>
<accession>A0A5R9E4A6</accession>
<comment type="caution">
    <text evidence="1">The sequence shown here is derived from an EMBL/GenBank/DDBJ whole genome shotgun (WGS) entry which is preliminary data.</text>
</comment>
<protein>
    <submittedName>
        <fullName evidence="1">Uncharacterized protein</fullName>
    </submittedName>
</protein>
<dbReference type="Proteomes" id="UP000305921">
    <property type="component" value="Unassembled WGS sequence"/>
</dbReference>
<proteinExistence type="predicted"/>
<keyword evidence="2" id="KW-1185">Reference proteome</keyword>